<evidence type="ECO:0000313" key="4">
    <source>
        <dbReference type="Proteomes" id="UP000062912"/>
    </source>
</evidence>
<name>A0A132EF40_9BURK</name>
<organism evidence="3 4">
    <name type="scientific">Burkholderia pseudomultivorans</name>
    <dbReference type="NCBI Taxonomy" id="1207504"/>
    <lineage>
        <taxon>Bacteria</taxon>
        <taxon>Pseudomonadati</taxon>
        <taxon>Pseudomonadota</taxon>
        <taxon>Betaproteobacteria</taxon>
        <taxon>Burkholderiales</taxon>
        <taxon>Burkholderiaceae</taxon>
        <taxon>Burkholderia</taxon>
        <taxon>Burkholderia cepacia complex</taxon>
    </lineage>
</organism>
<accession>A0A132EF40</accession>
<dbReference type="EMBL" id="LPJR01000045">
    <property type="protein sequence ID" value="KWF26608.1"/>
    <property type="molecule type" value="Genomic_DNA"/>
</dbReference>
<evidence type="ECO:0000259" key="2">
    <source>
        <dbReference type="Pfam" id="PF25513"/>
    </source>
</evidence>
<dbReference type="Gene3D" id="2.60.120.730">
    <property type="match status" value="1"/>
</dbReference>
<evidence type="ECO:0000259" key="1">
    <source>
        <dbReference type="Pfam" id="PF18628"/>
    </source>
</evidence>
<dbReference type="AlphaFoldDB" id="A0A132EF40"/>
<reference evidence="3 4" key="1">
    <citation type="submission" date="2015-11" db="EMBL/GenBank/DDBJ databases">
        <title>Expanding the genomic diversity of Burkholderia species for the development of highly accurate diagnostics.</title>
        <authorList>
            <person name="Sahl J."/>
            <person name="Keim P."/>
            <person name="Wagner D."/>
        </authorList>
    </citation>
    <scope>NUCLEOTIDE SEQUENCE [LARGE SCALE GENOMIC DNA]</scope>
    <source>
        <strain evidence="3 4">MSMB368WGS</strain>
    </source>
</reference>
<dbReference type="Proteomes" id="UP000062912">
    <property type="component" value="Unassembled WGS sequence"/>
</dbReference>
<evidence type="ECO:0000313" key="3">
    <source>
        <dbReference type="EMBL" id="KWF26608.1"/>
    </source>
</evidence>
<feature type="domain" description="Viral coat protein P2 C-terminal" evidence="2">
    <location>
        <begin position="246"/>
        <end position="314"/>
    </location>
</feature>
<sequence>MRKERLVNFQNIAAGQVAILTCPIGPTYEKFKINLLGGLLVPHITSIVGKINDKPFYTTTGADLLAENLYEGRSNPNTLIVLDFLRGNAKSSAAKSGATAQTSEVMLTALSSALMQKLTWEFTIAPTAPSTLNMQAFAQLNDPSKNPMALKNLYSAVAFPYAQDNDIPLAVGRAGSIIKKLFIHQSNYGPAWAQSTAYAVGALVTAGGNLYLCTAAGTSASSGAGPTGTGSAIADGTVTWAYQQVAGTITNMQVRNAGVIIWEGAPSDAQGDQTDYGKVSQPGLTVIDFDLQGMREKWLNTALTNNVFLRLTTAGGPYNLRLYQSIVDPIQRA</sequence>
<protein>
    <submittedName>
        <fullName evidence="3">Uncharacterized protein</fullName>
    </submittedName>
</protein>
<feature type="domain" description="Viral coat protein P2 N-terminal" evidence="1">
    <location>
        <begin position="5"/>
        <end position="139"/>
    </location>
</feature>
<dbReference type="Gene3D" id="2.10.10.20">
    <property type="entry name" value="Carbohydrate-binding module superfamily 5/12"/>
    <property type="match status" value="1"/>
</dbReference>
<dbReference type="RefSeq" id="WP_060243308.1">
    <property type="nucleotide sequence ID" value="NZ_LPJR01000045.1"/>
</dbReference>
<dbReference type="InterPro" id="IPR041377">
    <property type="entry name" value="P2_N"/>
</dbReference>
<dbReference type="Pfam" id="PF18628">
    <property type="entry name" value="P2_N"/>
    <property type="match status" value="1"/>
</dbReference>
<dbReference type="Pfam" id="PF25513">
    <property type="entry name" value="P2_C"/>
    <property type="match status" value="1"/>
</dbReference>
<dbReference type="InterPro" id="IPR057915">
    <property type="entry name" value="P2_C"/>
</dbReference>
<proteinExistence type="predicted"/>
<dbReference type="OrthoDB" id="8585537at2"/>
<comment type="caution">
    <text evidence="3">The sequence shown here is derived from an EMBL/GenBank/DDBJ whole genome shotgun (WGS) entry which is preliminary data.</text>
</comment>
<gene>
    <name evidence="3" type="ORF">WT56_00335</name>
</gene>
<dbReference type="InterPro" id="IPR053751">
    <property type="entry name" value="Viral_Major_Capsid_sf"/>
</dbReference>